<protein>
    <submittedName>
        <fullName evidence="1">Uncharacterized protein</fullName>
    </submittedName>
</protein>
<reference evidence="1" key="1">
    <citation type="submission" date="2022-12" db="EMBL/GenBank/DDBJ databases">
        <authorList>
            <person name="Petersen C."/>
        </authorList>
    </citation>
    <scope>NUCLEOTIDE SEQUENCE</scope>
    <source>
        <strain evidence="1">IBT 29677</strain>
    </source>
</reference>
<evidence type="ECO:0000313" key="1">
    <source>
        <dbReference type="EMBL" id="KAJ5379610.1"/>
    </source>
</evidence>
<dbReference type="GeneID" id="81376346"/>
<dbReference type="Proteomes" id="UP001147747">
    <property type="component" value="Unassembled WGS sequence"/>
</dbReference>
<reference evidence="1" key="2">
    <citation type="journal article" date="2023" name="IMA Fungus">
        <title>Comparative genomic study of the Penicillium genus elucidates a diverse pangenome and 15 lateral gene transfer events.</title>
        <authorList>
            <person name="Petersen C."/>
            <person name="Sorensen T."/>
            <person name="Nielsen M.R."/>
            <person name="Sondergaard T.E."/>
            <person name="Sorensen J.L."/>
            <person name="Fitzpatrick D.A."/>
            <person name="Frisvad J.C."/>
            <person name="Nielsen K.L."/>
        </authorList>
    </citation>
    <scope>NUCLEOTIDE SEQUENCE</scope>
    <source>
        <strain evidence="1">IBT 29677</strain>
    </source>
</reference>
<dbReference type="OrthoDB" id="5401486at2759"/>
<dbReference type="AlphaFoldDB" id="A0A9W9SJL1"/>
<dbReference type="EMBL" id="JAPZBU010000011">
    <property type="protein sequence ID" value="KAJ5379610.1"/>
    <property type="molecule type" value="Genomic_DNA"/>
</dbReference>
<comment type="caution">
    <text evidence="1">The sequence shown here is derived from an EMBL/GenBank/DDBJ whole genome shotgun (WGS) entry which is preliminary data.</text>
</comment>
<evidence type="ECO:0000313" key="2">
    <source>
        <dbReference type="Proteomes" id="UP001147747"/>
    </source>
</evidence>
<gene>
    <name evidence="1" type="ORF">N7509_012729</name>
</gene>
<sequence length="218" mass="25264">MNPPQLRNVYDGYLFFRADPLPQQSATWARVERTRMDFTQPEFYGMIYDRAFEISAASQYQALSDERRAHVNQLIHDRRHQDPSGEWSCAYAKEHRRFVNGRDTREHNDDAIAMTVILMQRPWTPKAYPRTPMGDLVDLRISPFLNGQGHYASVATMPGFPVGHTLSHKYAMRNVDQEPRPSSTQERASMTCLRKALSGRQPRMMKRSALPEGYVFQL</sequence>
<organism evidence="1 2">
    <name type="scientific">Penicillium cosmopolitanum</name>
    <dbReference type="NCBI Taxonomy" id="1131564"/>
    <lineage>
        <taxon>Eukaryota</taxon>
        <taxon>Fungi</taxon>
        <taxon>Dikarya</taxon>
        <taxon>Ascomycota</taxon>
        <taxon>Pezizomycotina</taxon>
        <taxon>Eurotiomycetes</taxon>
        <taxon>Eurotiomycetidae</taxon>
        <taxon>Eurotiales</taxon>
        <taxon>Aspergillaceae</taxon>
        <taxon>Penicillium</taxon>
    </lineage>
</organism>
<name>A0A9W9SJL1_9EURO</name>
<accession>A0A9W9SJL1</accession>
<keyword evidence="2" id="KW-1185">Reference proteome</keyword>
<dbReference type="RefSeq" id="XP_056483396.1">
    <property type="nucleotide sequence ID" value="XM_056637366.1"/>
</dbReference>
<proteinExistence type="predicted"/>